<dbReference type="InterPro" id="IPR010611">
    <property type="entry name" value="3D_dom"/>
</dbReference>
<dbReference type="Pfam" id="PF06725">
    <property type="entry name" value="3D"/>
    <property type="match status" value="1"/>
</dbReference>
<dbReference type="Proteomes" id="UP000654370">
    <property type="component" value="Unassembled WGS sequence"/>
</dbReference>
<gene>
    <name evidence="5" type="ORF">INT43_008985</name>
</gene>
<evidence type="ECO:0000256" key="3">
    <source>
        <dbReference type="SAM" id="SignalP"/>
    </source>
</evidence>
<feature type="compositionally biased region" description="Low complexity" evidence="2">
    <location>
        <begin position="261"/>
        <end position="336"/>
    </location>
</feature>
<dbReference type="PANTHER" id="PTHR39160">
    <property type="entry name" value="CELL WALL-BINDING PROTEIN YOCH"/>
    <property type="match status" value="1"/>
</dbReference>
<feature type="signal peptide" evidence="3">
    <location>
        <begin position="1"/>
        <end position="18"/>
    </location>
</feature>
<dbReference type="GO" id="GO:0009254">
    <property type="term" value="P:peptidoglycan turnover"/>
    <property type="evidence" value="ECO:0007669"/>
    <property type="project" value="InterPro"/>
</dbReference>
<feature type="region of interest" description="Disordered" evidence="2">
    <location>
        <begin position="257"/>
        <end position="338"/>
    </location>
</feature>
<dbReference type="EMBL" id="JAEPQZ010000005">
    <property type="protein sequence ID" value="KAG2181402.1"/>
    <property type="molecule type" value="Genomic_DNA"/>
</dbReference>
<dbReference type="OrthoDB" id="2408319at2759"/>
<organism evidence="5 6">
    <name type="scientific">Mortierella isabellina</name>
    <name type="common">Filamentous fungus</name>
    <name type="synonym">Umbelopsis isabellina</name>
    <dbReference type="NCBI Taxonomy" id="91625"/>
    <lineage>
        <taxon>Eukaryota</taxon>
        <taxon>Fungi</taxon>
        <taxon>Fungi incertae sedis</taxon>
        <taxon>Mucoromycota</taxon>
        <taxon>Mucoromycotina</taxon>
        <taxon>Umbelopsidomycetes</taxon>
        <taxon>Umbelopsidales</taxon>
        <taxon>Umbelopsidaceae</taxon>
        <taxon>Umbelopsis</taxon>
    </lineage>
</organism>
<keyword evidence="6" id="KW-1185">Reference proteome</keyword>
<dbReference type="CDD" id="cd14667">
    <property type="entry name" value="3D_containing_proteins"/>
    <property type="match status" value="1"/>
</dbReference>
<dbReference type="InterPro" id="IPR059180">
    <property type="entry name" value="3D_YorM"/>
</dbReference>
<evidence type="ECO:0000259" key="4">
    <source>
        <dbReference type="Pfam" id="PF06725"/>
    </source>
</evidence>
<dbReference type="AlphaFoldDB" id="A0A8H7UH09"/>
<dbReference type="GO" id="GO:0019867">
    <property type="term" value="C:outer membrane"/>
    <property type="evidence" value="ECO:0007669"/>
    <property type="project" value="InterPro"/>
</dbReference>
<sequence>MRLSSLVASTLLSSAALAYPILERQAGFPVCPFWGGNITVPDRNVTPFIAPYQQAPVLNLSKNTLGQTRLPVPGHIAGTLSGGSVNITLDRVTGATAYRVWRDAAAVGWITDWGQPSLSAIDTAPCDGGHYTVVAMQDNNVNDTSMGIMSLPYVLQSDGTLGIASTPVGKTFQVRVTSYNNLGPTATGYNAQLGGCAVDPRVIPWGTYFYVPDYGYCLAIDIGTWIQDDAVDIWLPDDQAGNWGVQYRNITIVGDLANPPSGSTPTTTGGSSSTTSKASTSTSTSTKTSSSVSSSSSSKVSTTTTSKSSSTKATSSTAKSTKTTQTTTTSATATPTNGACTAANNGQTLCIASQPTAYQECVNSGWINFSCAPGTQCQQSSSSSITCV</sequence>
<evidence type="ECO:0000313" key="6">
    <source>
        <dbReference type="Proteomes" id="UP000654370"/>
    </source>
</evidence>
<protein>
    <recommendedName>
        <fullName evidence="4">3D domain-containing protein</fullName>
    </recommendedName>
</protein>
<name>A0A8H7UH09_MORIS</name>
<dbReference type="PANTHER" id="PTHR39160:SF4">
    <property type="entry name" value="RESUSCITATION-PROMOTING FACTOR RPFB"/>
    <property type="match status" value="1"/>
</dbReference>
<keyword evidence="1 3" id="KW-0732">Signal</keyword>
<evidence type="ECO:0000313" key="5">
    <source>
        <dbReference type="EMBL" id="KAG2181402.1"/>
    </source>
</evidence>
<dbReference type="GO" id="GO:0004553">
    <property type="term" value="F:hydrolase activity, hydrolyzing O-glycosyl compounds"/>
    <property type="evidence" value="ECO:0007669"/>
    <property type="project" value="InterPro"/>
</dbReference>
<reference evidence="5" key="1">
    <citation type="submission" date="2020-12" db="EMBL/GenBank/DDBJ databases">
        <title>Metabolic potential, ecology and presence of endohyphal bacteria is reflected in genomic diversity of Mucoromycotina.</title>
        <authorList>
            <person name="Muszewska A."/>
            <person name="Okrasinska A."/>
            <person name="Steczkiewicz K."/>
            <person name="Drgas O."/>
            <person name="Orlowska M."/>
            <person name="Perlinska-Lenart U."/>
            <person name="Aleksandrzak-Piekarczyk T."/>
            <person name="Szatraj K."/>
            <person name="Zielenkiewicz U."/>
            <person name="Pilsyk S."/>
            <person name="Malc E."/>
            <person name="Mieczkowski P."/>
            <person name="Kruszewska J.S."/>
            <person name="Biernat P."/>
            <person name="Pawlowska J."/>
        </authorList>
    </citation>
    <scope>NUCLEOTIDE SEQUENCE</scope>
    <source>
        <strain evidence="5">WA0000067209</strain>
    </source>
</reference>
<proteinExistence type="predicted"/>
<accession>A0A8H7UH09</accession>
<dbReference type="InterPro" id="IPR051933">
    <property type="entry name" value="Resuscitation_pf_RpfB"/>
</dbReference>
<feature type="domain" description="3D" evidence="4">
    <location>
        <begin position="197"/>
        <end position="252"/>
    </location>
</feature>
<feature type="chain" id="PRO_5034971480" description="3D domain-containing protein" evidence="3">
    <location>
        <begin position="19"/>
        <end position="388"/>
    </location>
</feature>
<evidence type="ECO:0000256" key="2">
    <source>
        <dbReference type="SAM" id="MobiDB-lite"/>
    </source>
</evidence>
<evidence type="ECO:0000256" key="1">
    <source>
        <dbReference type="ARBA" id="ARBA00022729"/>
    </source>
</evidence>
<comment type="caution">
    <text evidence="5">The sequence shown here is derived from an EMBL/GenBank/DDBJ whole genome shotgun (WGS) entry which is preliminary data.</text>
</comment>